<feature type="transmembrane region" description="Helical" evidence="1">
    <location>
        <begin position="31"/>
        <end position="50"/>
    </location>
</feature>
<sequence length="64" mass="6538">MQLGASLFMIAVGAILAFAVADAINGVDLTLVGYILIGVGALGLLLSLFLGGSRRGRDDLPPPR</sequence>
<protein>
    <recommendedName>
        <fullName evidence="2">DUF6458 domain-containing protein</fullName>
    </recommendedName>
</protein>
<keyword evidence="1" id="KW-0812">Transmembrane</keyword>
<evidence type="ECO:0000313" key="3">
    <source>
        <dbReference type="EMBL" id="GAA2069026.1"/>
    </source>
</evidence>
<comment type="caution">
    <text evidence="3">The sequence shown here is derived from an EMBL/GenBank/DDBJ whole genome shotgun (WGS) entry which is preliminary data.</text>
</comment>
<proteinExistence type="predicted"/>
<name>A0ABN2VQ00_9ACTN</name>
<dbReference type="Pfam" id="PF20059">
    <property type="entry name" value="DUF6458"/>
    <property type="match status" value="1"/>
</dbReference>
<feature type="domain" description="DUF6458" evidence="2">
    <location>
        <begin position="1"/>
        <end position="55"/>
    </location>
</feature>
<dbReference type="InterPro" id="IPR045597">
    <property type="entry name" value="DUF6458"/>
</dbReference>
<dbReference type="EMBL" id="BAAAPY010000001">
    <property type="protein sequence ID" value="GAA2069026.1"/>
    <property type="molecule type" value="Genomic_DNA"/>
</dbReference>
<evidence type="ECO:0000259" key="2">
    <source>
        <dbReference type="Pfam" id="PF20059"/>
    </source>
</evidence>
<organism evidence="3 4">
    <name type="scientific">Aeromicrobium halocynthiae</name>
    <dbReference type="NCBI Taxonomy" id="560557"/>
    <lineage>
        <taxon>Bacteria</taxon>
        <taxon>Bacillati</taxon>
        <taxon>Actinomycetota</taxon>
        <taxon>Actinomycetes</taxon>
        <taxon>Propionibacteriales</taxon>
        <taxon>Nocardioidaceae</taxon>
        <taxon>Aeromicrobium</taxon>
    </lineage>
</organism>
<evidence type="ECO:0000256" key="1">
    <source>
        <dbReference type="SAM" id="Phobius"/>
    </source>
</evidence>
<dbReference type="Proteomes" id="UP001501480">
    <property type="component" value="Unassembled WGS sequence"/>
</dbReference>
<gene>
    <name evidence="3" type="ORF">GCM10009821_01430</name>
</gene>
<keyword evidence="1" id="KW-1133">Transmembrane helix</keyword>
<keyword evidence="1" id="KW-0472">Membrane</keyword>
<reference evidence="3 4" key="1">
    <citation type="journal article" date="2019" name="Int. J. Syst. Evol. Microbiol.">
        <title>The Global Catalogue of Microorganisms (GCM) 10K type strain sequencing project: providing services to taxonomists for standard genome sequencing and annotation.</title>
        <authorList>
            <consortium name="The Broad Institute Genomics Platform"/>
            <consortium name="The Broad Institute Genome Sequencing Center for Infectious Disease"/>
            <person name="Wu L."/>
            <person name="Ma J."/>
        </authorList>
    </citation>
    <scope>NUCLEOTIDE SEQUENCE [LARGE SCALE GENOMIC DNA]</scope>
    <source>
        <strain evidence="3 4">JCM 15749</strain>
    </source>
</reference>
<dbReference type="RefSeq" id="WP_344323110.1">
    <property type="nucleotide sequence ID" value="NZ_BAAAPY010000001.1"/>
</dbReference>
<accession>A0ABN2VQ00</accession>
<evidence type="ECO:0000313" key="4">
    <source>
        <dbReference type="Proteomes" id="UP001501480"/>
    </source>
</evidence>
<keyword evidence="4" id="KW-1185">Reference proteome</keyword>